<feature type="region of interest" description="Disordered" evidence="1">
    <location>
        <begin position="1"/>
        <end position="58"/>
    </location>
</feature>
<name>A2Y8Q4_ORYSI</name>
<accession>A2Y8Q4</accession>
<feature type="compositionally biased region" description="Low complexity" evidence="1">
    <location>
        <begin position="46"/>
        <end position="56"/>
    </location>
</feature>
<dbReference type="Proteomes" id="UP000007015">
    <property type="component" value="Chromosome 6"/>
</dbReference>
<dbReference type="AlphaFoldDB" id="A2Y8Q4"/>
<evidence type="ECO:0000256" key="1">
    <source>
        <dbReference type="SAM" id="MobiDB-lite"/>
    </source>
</evidence>
<evidence type="ECO:0000313" key="3">
    <source>
        <dbReference type="Proteomes" id="UP000007015"/>
    </source>
</evidence>
<proteinExistence type="predicted"/>
<keyword evidence="3" id="KW-1185">Reference proteome</keyword>
<dbReference type="Gramene" id="BGIOSGA022033-TA">
    <property type="protein sequence ID" value="BGIOSGA022033-PA"/>
    <property type="gene ID" value="BGIOSGA022033"/>
</dbReference>
<reference evidence="2 3" key="1">
    <citation type="journal article" date="2005" name="PLoS Biol.">
        <title>The genomes of Oryza sativa: a history of duplications.</title>
        <authorList>
            <person name="Yu J."/>
            <person name="Wang J."/>
            <person name="Lin W."/>
            <person name="Li S."/>
            <person name="Li H."/>
            <person name="Zhou J."/>
            <person name="Ni P."/>
            <person name="Dong W."/>
            <person name="Hu S."/>
            <person name="Zeng C."/>
            <person name="Zhang J."/>
            <person name="Zhang Y."/>
            <person name="Li R."/>
            <person name="Xu Z."/>
            <person name="Li S."/>
            <person name="Li X."/>
            <person name="Zheng H."/>
            <person name="Cong L."/>
            <person name="Lin L."/>
            <person name="Yin J."/>
            <person name="Geng J."/>
            <person name="Li G."/>
            <person name="Shi J."/>
            <person name="Liu J."/>
            <person name="Lv H."/>
            <person name="Li J."/>
            <person name="Wang J."/>
            <person name="Deng Y."/>
            <person name="Ran L."/>
            <person name="Shi X."/>
            <person name="Wang X."/>
            <person name="Wu Q."/>
            <person name="Li C."/>
            <person name="Ren X."/>
            <person name="Wang J."/>
            <person name="Wang X."/>
            <person name="Li D."/>
            <person name="Liu D."/>
            <person name="Zhang X."/>
            <person name="Ji Z."/>
            <person name="Zhao W."/>
            <person name="Sun Y."/>
            <person name="Zhang Z."/>
            <person name="Bao J."/>
            <person name="Han Y."/>
            <person name="Dong L."/>
            <person name="Ji J."/>
            <person name="Chen P."/>
            <person name="Wu S."/>
            <person name="Liu J."/>
            <person name="Xiao Y."/>
            <person name="Bu D."/>
            <person name="Tan J."/>
            <person name="Yang L."/>
            <person name="Ye C."/>
            <person name="Zhang J."/>
            <person name="Xu J."/>
            <person name="Zhou Y."/>
            <person name="Yu Y."/>
            <person name="Zhang B."/>
            <person name="Zhuang S."/>
            <person name="Wei H."/>
            <person name="Liu B."/>
            <person name="Lei M."/>
            <person name="Yu H."/>
            <person name="Li Y."/>
            <person name="Xu H."/>
            <person name="Wei S."/>
            <person name="He X."/>
            <person name="Fang L."/>
            <person name="Zhang Z."/>
            <person name="Zhang Y."/>
            <person name="Huang X."/>
            <person name="Su Z."/>
            <person name="Tong W."/>
            <person name="Li J."/>
            <person name="Tong Z."/>
            <person name="Li S."/>
            <person name="Ye J."/>
            <person name="Wang L."/>
            <person name="Fang L."/>
            <person name="Lei T."/>
            <person name="Chen C."/>
            <person name="Chen H."/>
            <person name="Xu Z."/>
            <person name="Li H."/>
            <person name="Huang H."/>
            <person name="Zhang F."/>
            <person name="Xu H."/>
            <person name="Li N."/>
            <person name="Zhao C."/>
            <person name="Li S."/>
            <person name="Dong L."/>
            <person name="Huang Y."/>
            <person name="Li L."/>
            <person name="Xi Y."/>
            <person name="Qi Q."/>
            <person name="Li W."/>
            <person name="Zhang B."/>
            <person name="Hu W."/>
            <person name="Zhang Y."/>
            <person name="Tian X."/>
            <person name="Jiao Y."/>
            <person name="Liang X."/>
            <person name="Jin J."/>
            <person name="Gao L."/>
            <person name="Zheng W."/>
            <person name="Hao B."/>
            <person name="Liu S."/>
            <person name="Wang W."/>
            <person name="Yuan L."/>
            <person name="Cao M."/>
            <person name="McDermott J."/>
            <person name="Samudrala R."/>
            <person name="Wang J."/>
            <person name="Wong G.K."/>
            <person name="Yang H."/>
        </authorList>
    </citation>
    <scope>NUCLEOTIDE SEQUENCE [LARGE SCALE GENOMIC DNA]</scope>
    <source>
        <strain evidence="3">cv. 93-11</strain>
    </source>
</reference>
<dbReference type="EMBL" id="CM000131">
    <property type="protein sequence ID" value="EAY99464.1"/>
    <property type="molecule type" value="Genomic_DNA"/>
</dbReference>
<protein>
    <submittedName>
        <fullName evidence="2">Uncharacterized protein</fullName>
    </submittedName>
</protein>
<organism evidence="2 3">
    <name type="scientific">Oryza sativa subsp. indica</name>
    <name type="common">Rice</name>
    <dbReference type="NCBI Taxonomy" id="39946"/>
    <lineage>
        <taxon>Eukaryota</taxon>
        <taxon>Viridiplantae</taxon>
        <taxon>Streptophyta</taxon>
        <taxon>Embryophyta</taxon>
        <taxon>Tracheophyta</taxon>
        <taxon>Spermatophyta</taxon>
        <taxon>Magnoliopsida</taxon>
        <taxon>Liliopsida</taxon>
        <taxon>Poales</taxon>
        <taxon>Poaceae</taxon>
        <taxon>BOP clade</taxon>
        <taxon>Oryzoideae</taxon>
        <taxon>Oryzeae</taxon>
        <taxon>Oryzinae</taxon>
        <taxon>Oryza</taxon>
        <taxon>Oryza sativa</taxon>
    </lineage>
</organism>
<gene>
    <name evidence="2" type="ORF">OsI_21432</name>
</gene>
<evidence type="ECO:0000313" key="2">
    <source>
        <dbReference type="EMBL" id="EAY99464.1"/>
    </source>
</evidence>
<feature type="compositionally biased region" description="Basic and acidic residues" evidence="1">
    <location>
        <begin position="1"/>
        <end position="11"/>
    </location>
</feature>
<dbReference type="HOGENOM" id="CLU_2137647_0_0_1"/>
<sequence length="113" mass="12026">MAGEAKTRAAVEEETAPMAGEAETRAAVEEETAPMAGEAETRAAVEAETTATVDAPAVEKETAAMAGDVTRDCDQGHWCDVKTMTASKLEAIQKIRPLQASRLFKEMIREGSN</sequence>